<dbReference type="EMBL" id="JAEEGB010000003">
    <property type="protein sequence ID" value="MBI6871442.1"/>
    <property type="molecule type" value="Genomic_DNA"/>
</dbReference>
<sequence>MNIDESLVCPKCNSTHFDIKREATYVYTYKLNTPDTVSNSKNESALPFLFDNREQTCSNEYLECEECGARYPCPFFNDNQRINLTILQKAIRADHKEEPDFFG</sequence>
<comment type="caution">
    <text evidence="1">The sequence shown here is derived from an EMBL/GenBank/DDBJ whole genome shotgun (WGS) entry which is preliminary data.</text>
</comment>
<gene>
    <name evidence="1" type="ORF">I6U51_01820</name>
</gene>
<protein>
    <submittedName>
        <fullName evidence="1">Uncharacterized protein</fullName>
    </submittedName>
</protein>
<keyword evidence="2" id="KW-1185">Reference proteome</keyword>
<dbReference type="Proteomes" id="UP000622687">
    <property type="component" value="Unassembled WGS sequence"/>
</dbReference>
<dbReference type="RefSeq" id="WP_211140895.1">
    <property type="nucleotide sequence ID" value="NZ_JAEEGB010000003.1"/>
</dbReference>
<accession>A0A934HVR4</accession>
<dbReference type="AlphaFoldDB" id="A0A934HVR4"/>
<name>A0A934HVR4_9CLOT</name>
<reference evidence="1" key="1">
    <citation type="submission" date="2020-12" db="EMBL/GenBank/DDBJ databases">
        <title>Clostridium thailandense sp. nov., a novel acetogenic bacterium isolated from peat land soil in Thailand.</title>
        <authorList>
            <person name="Chaikitkaew S."/>
            <person name="Birkeland N.K."/>
        </authorList>
    </citation>
    <scope>NUCLEOTIDE SEQUENCE</scope>
    <source>
        <strain evidence="1">DSM 17425</strain>
    </source>
</reference>
<proteinExistence type="predicted"/>
<organism evidence="1 2">
    <name type="scientific">Clostridium aciditolerans</name>
    <dbReference type="NCBI Taxonomy" id="339861"/>
    <lineage>
        <taxon>Bacteria</taxon>
        <taxon>Bacillati</taxon>
        <taxon>Bacillota</taxon>
        <taxon>Clostridia</taxon>
        <taxon>Eubacteriales</taxon>
        <taxon>Clostridiaceae</taxon>
        <taxon>Clostridium</taxon>
    </lineage>
</organism>
<evidence type="ECO:0000313" key="1">
    <source>
        <dbReference type="EMBL" id="MBI6871442.1"/>
    </source>
</evidence>
<evidence type="ECO:0000313" key="2">
    <source>
        <dbReference type="Proteomes" id="UP000622687"/>
    </source>
</evidence>